<comment type="caution">
    <text evidence="2">The sequence shown here is derived from an EMBL/GenBank/DDBJ whole genome shotgun (WGS) entry which is preliminary data.</text>
</comment>
<keyword evidence="1" id="KW-1133">Transmembrane helix</keyword>
<organism evidence="2 3">
    <name type="scientific">Brachionus plicatilis</name>
    <name type="common">Marine rotifer</name>
    <name type="synonym">Brachionus muelleri</name>
    <dbReference type="NCBI Taxonomy" id="10195"/>
    <lineage>
        <taxon>Eukaryota</taxon>
        <taxon>Metazoa</taxon>
        <taxon>Spiralia</taxon>
        <taxon>Gnathifera</taxon>
        <taxon>Rotifera</taxon>
        <taxon>Eurotatoria</taxon>
        <taxon>Monogononta</taxon>
        <taxon>Pseudotrocha</taxon>
        <taxon>Ploima</taxon>
        <taxon>Brachionidae</taxon>
        <taxon>Brachionus</taxon>
    </lineage>
</organism>
<reference evidence="2 3" key="1">
    <citation type="journal article" date="2018" name="Sci. Rep.">
        <title>Genomic signatures of local adaptation to the degree of environmental predictability in rotifers.</title>
        <authorList>
            <person name="Franch-Gras L."/>
            <person name="Hahn C."/>
            <person name="Garcia-Roger E.M."/>
            <person name="Carmona M.J."/>
            <person name="Serra M."/>
            <person name="Gomez A."/>
        </authorList>
    </citation>
    <scope>NUCLEOTIDE SEQUENCE [LARGE SCALE GENOMIC DNA]</scope>
    <source>
        <strain evidence="2">HYR1</strain>
    </source>
</reference>
<feature type="transmembrane region" description="Helical" evidence="1">
    <location>
        <begin position="44"/>
        <end position="63"/>
    </location>
</feature>
<keyword evidence="1" id="KW-0812">Transmembrane</keyword>
<dbReference type="AlphaFoldDB" id="A0A3M7SQD5"/>
<sequence>MRWLTRGRTAELERCRLRQIKSVHIINDGTGALARLLFDISKHIIFYIILIFSISFLAASYNFKKIVLQIFKSFAKKDELTFSLKFTCKTDLLKGLTNELKKKLANLVVYESQK</sequence>
<keyword evidence="1" id="KW-0472">Membrane</keyword>
<dbReference type="EMBL" id="REGN01000928">
    <property type="protein sequence ID" value="RNA38071.1"/>
    <property type="molecule type" value="Genomic_DNA"/>
</dbReference>
<dbReference type="Proteomes" id="UP000276133">
    <property type="component" value="Unassembled WGS sequence"/>
</dbReference>
<proteinExistence type="predicted"/>
<protein>
    <submittedName>
        <fullName evidence="2">Uncharacterized protein</fullName>
    </submittedName>
</protein>
<keyword evidence="3" id="KW-1185">Reference proteome</keyword>
<evidence type="ECO:0000313" key="3">
    <source>
        <dbReference type="Proteomes" id="UP000276133"/>
    </source>
</evidence>
<evidence type="ECO:0000256" key="1">
    <source>
        <dbReference type="SAM" id="Phobius"/>
    </source>
</evidence>
<name>A0A3M7SQD5_BRAPC</name>
<accession>A0A3M7SQD5</accession>
<gene>
    <name evidence="2" type="ORF">BpHYR1_051029</name>
</gene>
<evidence type="ECO:0000313" key="2">
    <source>
        <dbReference type="EMBL" id="RNA38071.1"/>
    </source>
</evidence>